<sequence length="364" mass="40371">MQMHLLSQQFNARNTENSTACPANATICDGTSCVVSEDSFNETLSVVLSTVLTILLALVMFSMGCNVELQKFWGHIKRPWGIFVGFLCQFGIMPLTAFLLSLAFNVLPIQAVVVMIMGCCPGGTASNIIAYWVDGDMDLSISMTTCSTLFAMGMMPLCLFLYTKMWTDYNAIVLPYDSIGLSLVSLVIPVSFGMYVNYKWPRKAKLILKVGSIVGAVLIVLIAVVGGILYKSSWVITPKLWIIGTIFPAAGYSLGFILARVAGLSWKRCRTVSLETGMQNTQLCSTIVQLSFTPEQLELMFTFPLIYSIFQLLFALIILFGYRFYRRHRVKTKTDVEKTEEKEDSKSVSSHAKINGGFVSNETK</sequence>
<keyword evidence="15" id="KW-0739">Sodium transport</keyword>
<evidence type="ECO:0000256" key="3">
    <source>
        <dbReference type="ARBA" id="ARBA00011407"/>
    </source>
</evidence>
<keyword evidence="34" id="KW-1185">Reference proteome</keyword>
<evidence type="ECO:0000256" key="13">
    <source>
        <dbReference type="ARBA" id="ARBA00023136"/>
    </source>
</evidence>
<evidence type="ECO:0000256" key="17">
    <source>
        <dbReference type="ARBA" id="ARBA00031381"/>
    </source>
</evidence>
<gene>
    <name evidence="33" type="primary">Slc10a2</name>
    <name evidence="33" type="ORF">TRILEU_R08852</name>
</gene>
<evidence type="ECO:0000256" key="28">
    <source>
        <dbReference type="ARBA" id="ARBA00048327"/>
    </source>
</evidence>
<comment type="caution">
    <text evidence="33">The sequence shown here is derived from an EMBL/GenBank/DDBJ whole genome shotgun (WGS) entry which is preliminary data.</text>
</comment>
<feature type="transmembrane region" description="Helical" evidence="32">
    <location>
        <begin position="174"/>
        <end position="194"/>
    </location>
</feature>
<feature type="transmembrane region" description="Helical" evidence="32">
    <location>
        <begin position="305"/>
        <end position="325"/>
    </location>
</feature>
<evidence type="ECO:0000256" key="22">
    <source>
        <dbReference type="ARBA" id="ARBA00034231"/>
    </source>
</evidence>
<evidence type="ECO:0000256" key="4">
    <source>
        <dbReference type="ARBA" id="ARBA00013351"/>
    </source>
</evidence>
<proteinExistence type="inferred from homology"/>
<comment type="catalytic activity">
    <reaction evidence="27">
        <text>tauro-beta-muricholate(out) + 2 Na(+)(out) = tauro-beta-muricholate(in) + 2 Na(+)(in)</text>
        <dbReference type="Rhea" id="RHEA:72179"/>
        <dbReference type="ChEBI" id="CHEBI:29101"/>
        <dbReference type="ChEBI" id="CHEBI:133064"/>
    </reaction>
</comment>
<dbReference type="InterPro" id="IPR002657">
    <property type="entry name" value="BilAc:Na_symport/Acr3"/>
</dbReference>
<evidence type="ECO:0000256" key="20">
    <source>
        <dbReference type="ARBA" id="ARBA00033223"/>
    </source>
</evidence>
<comment type="similarity">
    <text evidence="2">Belongs to the bile acid:sodium symporter (BASS) (TC 2.A.28) family.</text>
</comment>
<evidence type="ECO:0000256" key="8">
    <source>
        <dbReference type="ARBA" id="ARBA00022847"/>
    </source>
</evidence>
<evidence type="ECO:0000256" key="1">
    <source>
        <dbReference type="ARBA" id="ARBA00004141"/>
    </source>
</evidence>
<feature type="non-terminal residue" evidence="33">
    <location>
        <position position="364"/>
    </location>
</feature>
<protein>
    <recommendedName>
        <fullName evidence="4">Ileal sodium/bile acid cotransporter</fullName>
    </recommendedName>
    <alternativeName>
        <fullName evidence="18">Apical sodium-dependent bile acid transporter</fullName>
    </alternativeName>
    <alternativeName>
        <fullName evidence="20">Ileal Na(+)/bile acid cotransporter</fullName>
    </alternativeName>
    <alternativeName>
        <fullName evidence="16">Ileal sodium-dependent bile acid transporter</fullName>
    </alternativeName>
    <alternativeName>
        <fullName evidence="19">Na(+)-dependent ileal bile acid transporter</fullName>
    </alternativeName>
    <alternativeName>
        <fullName evidence="17">Solute carrier family 10 member 2</fullName>
    </alternativeName>
</protein>
<evidence type="ECO:0000256" key="24">
    <source>
        <dbReference type="ARBA" id="ARBA00047311"/>
    </source>
</evidence>
<evidence type="ECO:0000256" key="32">
    <source>
        <dbReference type="SAM" id="Phobius"/>
    </source>
</evidence>
<comment type="catalytic activity">
    <reaction evidence="25">
        <text>tauroursodeoxycholate(out) + 2 Na(+)(out) = tauroursodeoxycholate(in) + 2 Na(+)(in)</text>
        <dbReference type="Rhea" id="RHEA:71927"/>
        <dbReference type="ChEBI" id="CHEBI:29101"/>
        <dbReference type="ChEBI" id="CHEBI:132028"/>
    </reaction>
</comment>
<keyword evidence="14" id="KW-0325">Glycoprotein</keyword>
<comment type="catalytic activity">
    <reaction evidence="24">
        <text>tauroallocholate(out) + 2 Na(+)(out) = tauroallocholate(in) + 2 Na(+)(in)</text>
        <dbReference type="Rhea" id="RHEA:51840"/>
        <dbReference type="ChEBI" id="CHEBI:29101"/>
        <dbReference type="ChEBI" id="CHEBI:191406"/>
    </reaction>
</comment>
<evidence type="ECO:0000313" key="34">
    <source>
        <dbReference type="Proteomes" id="UP000627253"/>
    </source>
</evidence>
<evidence type="ECO:0000256" key="9">
    <source>
        <dbReference type="ARBA" id="ARBA00022989"/>
    </source>
</evidence>
<dbReference type="GO" id="GO:0008508">
    <property type="term" value="F:bile acid:sodium symporter activity"/>
    <property type="evidence" value="ECO:0007669"/>
    <property type="project" value="TreeGrafter"/>
</dbReference>
<dbReference type="NCBIfam" id="TIGR00841">
    <property type="entry name" value="bass"/>
    <property type="match status" value="1"/>
</dbReference>
<feature type="transmembrane region" description="Helical" evidence="32">
    <location>
        <begin position="206"/>
        <end position="228"/>
    </location>
</feature>
<evidence type="ECO:0000256" key="11">
    <source>
        <dbReference type="ARBA" id="ARBA00023055"/>
    </source>
</evidence>
<feature type="non-terminal residue" evidence="33">
    <location>
        <position position="1"/>
    </location>
</feature>
<name>A0A852J0A9_9PICI</name>
<keyword evidence="11" id="KW-0445">Lipid transport</keyword>
<evidence type="ECO:0000256" key="31">
    <source>
        <dbReference type="SAM" id="MobiDB-lite"/>
    </source>
</evidence>
<dbReference type="PANTHER" id="PTHR10361">
    <property type="entry name" value="SODIUM-BILE ACID COTRANSPORTER"/>
    <property type="match status" value="1"/>
</dbReference>
<evidence type="ECO:0000256" key="19">
    <source>
        <dbReference type="ARBA" id="ARBA00033014"/>
    </source>
</evidence>
<evidence type="ECO:0000313" key="33">
    <source>
        <dbReference type="EMBL" id="NXX47715.1"/>
    </source>
</evidence>
<dbReference type="FunFam" id="1.20.1530.20:FF:000010">
    <property type="entry name" value="Solute carrier family 10 member 6"/>
    <property type="match status" value="1"/>
</dbReference>
<comment type="subunit">
    <text evidence="3">Monomer and homodimer.</text>
</comment>
<feature type="compositionally biased region" description="Basic and acidic residues" evidence="31">
    <location>
        <begin position="335"/>
        <end position="346"/>
    </location>
</feature>
<feature type="transmembrane region" description="Helical" evidence="32">
    <location>
        <begin position="111"/>
        <end position="133"/>
    </location>
</feature>
<comment type="catalytic activity">
    <reaction evidence="21">
        <text>glycocholate(out) + 2 Na(+)(out) = glycocholate(in) + 2 Na(+)(in)</text>
        <dbReference type="Rhea" id="RHEA:71935"/>
        <dbReference type="ChEBI" id="CHEBI:29101"/>
        <dbReference type="ChEBI" id="CHEBI:29746"/>
    </reaction>
</comment>
<dbReference type="PANTHER" id="PTHR10361:SF19">
    <property type="entry name" value="ILEAL SODIUM_BILE ACID COTRANSPORTER"/>
    <property type="match status" value="1"/>
</dbReference>
<dbReference type="Proteomes" id="UP000627253">
    <property type="component" value="Unassembled WGS sequence"/>
</dbReference>
<evidence type="ECO:0000256" key="25">
    <source>
        <dbReference type="ARBA" id="ARBA00047596"/>
    </source>
</evidence>
<dbReference type="EMBL" id="WAAF01015352">
    <property type="protein sequence ID" value="NXX47715.1"/>
    <property type="molecule type" value="Genomic_DNA"/>
</dbReference>
<keyword evidence="9 32" id="KW-1133">Transmembrane helix</keyword>
<evidence type="ECO:0000256" key="16">
    <source>
        <dbReference type="ARBA" id="ARBA00030792"/>
    </source>
</evidence>
<evidence type="ECO:0000256" key="10">
    <source>
        <dbReference type="ARBA" id="ARBA00023053"/>
    </source>
</evidence>
<evidence type="ECO:0000256" key="12">
    <source>
        <dbReference type="ARBA" id="ARBA00023065"/>
    </source>
</evidence>
<keyword evidence="12" id="KW-0406">Ion transport</keyword>
<comment type="catalytic activity">
    <reaction evidence="30">
        <text>tauronorcholate(out) + 2 Na(+)(out) = tauronorcholate(in) + 2 Na(+)(in)</text>
        <dbReference type="Rhea" id="RHEA:71915"/>
        <dbReference type="ChEBI" id="CHEBI:29101"/>
        <dbReference type="ChEBI" id="CHEBI:191405"/>
    </reaction>
</comment>
<evidence type="ECO:0000256" key="7">
    <source>
        <dbReference type="ARBA" id="ARBA00022692"/>
    </source>
</evidence>
<dbReference type="InterPro" id="IPR038770">
    <property type="entry name" value="Na+/solute_symporter_sf"/>
</dbReference>
<evidence type="ECO:0000256" key="30">
    <source>
        <dbReference type="ARBA" id="ARBA00049276"/>
    </source>
</evidence>
<evidence type="ECO:0000256" key="14">
    <source>
        <dbReference type="ARBA" id="ARBA00023180"/>
    </source>
</evidence>
<keyword evidence="5" id="KW-0813">Transport</keyword>
<reference evidence="33" key="1">
    <citation type="submission" date="2020-02" db="EMBL/GenBank/DDBJ databases">
        <title>Bird 10,000 Genomes (B10K) Project - Family phase.</title>
        <authorList>
            <person name="Zhang G."/>
        </authorList>
    </citation>
    <scope>NUCLEOTIDE SEQUENCE</scope>
    <source>
        <strain evidence="33">B10K-DU-002-37</strain>
        <tissue evidence="33">Muscle</tissue>
    </source>
</reference>
<feature type="transmembrane region" description="Helical" evidence="32">
    <location>
        <begin position="240"/>
        <end position="262"/>
    </location>
</feature>
<accession>A0A852J0A9</accession>
<keyword evidence="10" id="KW-0915">Sodium</keyword>
<comment type="catalytic activity">
    <reaction evidence="29">
        <text>taurochenodeoxycholate(out) + 2 Na(+)(out) = taurochenodeoxycholate(in) + 2 Na(+)(in)</text>
        <dbReference type="Rhea" id="RHEA:71923"/>
        <dbReference type="ChEBI" id="CHEBI:9407"/>
        <dbReference type="ChEBI" id="CHEBI:29101"/>
    </reaction>
</comment>
<comment type="subcellular location">
    <subcellularLocation>
        <location evidence="1">Membrane</location>
        <topology evidence="1">Multi-pass membrane protein</topology>
    </subcellularLocation>
</comment>
<comment type="catalytic activity">
    <reaction evidence="28">
        <text>taurocholate(out) + 2 Na(+)(out) = taurocholate(in) + 2 Na(+)(in)</text>
        <dbReference type="Rhea" id="RHEA:71875"/>
        <dbReference type="ChEBI" id="CHEBI:29101"/>
        <dbReference type="ChEBI" id="CHEBI:36257"/>
    </reaction>
</comment>
<keyword evidence="8" id="KW-0769">Symport</keyword>
<evidence type="ECO:0000256" key="27">
    <source>
        <dbReference type="ARBA" id="ARBA00048013"/>
    </source>
</evidence>
<evidence type="ECO:0000256" key="21">
    <source>
        <dbReference type="ARBA" id="ARBA00034215"/>
    </source>
</evidence>
<feature type="transmembrane region" description="Helical" evidence="32">
    <location>
        <begin position="82"/>
        <end position="104"/>
    </location>
</feature>
<evidence type="ECO:0000256" key="23">
    <source>
        <dbReference type="ARBA" id="ARBA00046038"/>
    </source>
</evidence>
<evidence type="ECO:0000256" key="26">
    <source>
        <dbReference type="ARBA" id="ARBA00047743"/>
    </source>
</evidence>
<feature type="transmembrane region" description="Helical" evidence="32">
    <location>
        <begin position="44"/>
        <end position="62"/>
    </location>
</feature>
<evidence type="ECO:0000256" key="2">
    <source>
        <dbReference type="ARBA" id="ARBA00006528"/>
    </source>
</evidence>
<dbReference type="GO" id="GO:0016324">
    <property type="term" value="C:apical plasma membrane"/>
    <property type="evidence" value="ECO:0007669"/>
    <property type="project" value="TreeGrafter"/>
</dbReference>
<dbReference type="Pfam" id="PF01758">
    <property type="entry name" value="SBF"/>
    <property type="match status" value="1"/>
</dbReference>
<evidence type="ECO:0000256" key="18">
    <source>
        <dbReference type="ARBA" id="ARBA00032438"/>
    </source>
</evidence>
<comment type="catalytic activity">
    <reaction evidence="22">
        <text>cholate(out) + 2 Na(+)(out) = cholate(in) + 2 Na(+)(in)</text>
        <dbReference type="Rhea" id="RHEA:71911"/>
        <dbReference type="ChEBI" id="CHEBI:29101"/>
        <dbReference type="ChEBI" id="CHEBI:29747"/>
    </reaction>
</comment>
<feature type="region of interest" description="Disordered" evidence="31">
    <location>
        <begin position="335"/>
        <end position="364"/>
    </location>
</feature>
<comment type="function">
    <text evidence="23">Plays a critical role in the sodium-dependent reabsorption of bile acids from the lumen of the small intestine. Transports various bile acids, unconjugated or conjugated, such as cholate and taurocholate. Also responsible for bile acid transport in the renal proximal tubules, a salvage mechanism that helps conserve bile acids. Works collaboratively with the Na(+)-taurocholate cotransporting polypeptide (NTCP), the organic solute transporter (OST), and the bile salt export pump (BSEP), to ensure efficacious biological recycling of bile acids during enterohepatic circulation.</text>
</comment>
<organism evidence="33 34">
    <name type="scientific">Tricholaema leucomelas</name>
    <name type="common">pied barbet</name>
    <dbReference type="NCBI Taxonomy" id="240729"/>
    <lineage>
        <taxon>Eukaryota</taxon>
        <taxon>Metazoa</taxon>
        <taxon>Chordata</taxon>
        <taxon>Craniata</taxon>
        <taxon>Vertebrata</taxon>
        <taxon>Euteleostomi</taxon>
        <taxon>Archelosauria</taxon>
        <taxon>Archosauria</taxon>
        <taxon>Dinosauria</taxon>
        <taxon>Saurischia</taxon>
        <taxon>Theropoda</taxon>
        <taxon>Coelurosauria</taxon>
        <taxon>Aves</taxon>
        <taxon>Neognathae</taxon>
        <taxon>Neoaves</taxon>
        <taxon>Telluraves</taxon>
        <taxon>Coraciimorphae</taxon>
        <taxon>Piciformes</taxon>
        <taxon>Lybiidae</taxon>
        <taxon>Tricholaema lacrymosa</taxon>
    </lineage>
</organism>
<dbReference type="OrthoDB" id="203097at2759"/>
<dbReference type="AlphaFoldDB" id="A0A852J0A9"/>
<evidence type="ECO:0000256" key="29">
    <source>
        <dbReference type="ARBA" id="ARBA00048338"/>
    </source>
</evidence>
<dbReference type="InterPro" id="IPR004710">
    <property type="entry name" value="Bilac:Na_transpt"/>
</dbReference>
<keyword evidence="6" id="KW-0597">Phosphoprotein</keyword>
<keyword evidence="13 32" id="KW-0472">Membrane</keyword>
<evidence type="ECO:0000256" key="6">
    <source>
        <dbReference type="ARBA" id="ARBA00022553"/>
    </source>
</evidence>
<evidence type="ECO:0000256" key="5">
    <source>
        <dbReference type="ARBA" id="ARBA00022448"/>
    </source>
</evidence>
<feature type="transmembrane region" description="Helical" evidence="32">
    <location>
        <begin position="139"/>
        <end position="162"/>
    </location>
</feature>
<dbReference type="Gene3D" id="1.20.1530.20">
    <property type="match status" value="1"/>
</dbReference>
<comment type="catalytic activity">
    <reaction evidence="26">
        <text>taurodeoxycholate(out) + 2 Na(+)(out) = taurodeoxycholate(in) + 2 Na(+)(in)</text>
        <dbReference type="Rhea" id="RHEA:72087"/>
        <dbReference type="ChEBI" id="CHEBI:29101"/>
        <dbReference type="ChEBI" id="CHEBI:36261"/>
    </reaction>
</comment>
<evidence type="ECO:0000256" key="15">
    <source>
        <dbReference type="ARBA" id="ARBA00023201"/>
    </source>
</evidence>
<keyword evidence="7 32" id="KW-0812">Transmembrane</keyword>